<dbReference type="GO" id="GO:0045211">
    <property type="term" value="C:postsynaptic membrane"/>
    <property type="evidence" value="ECO:0007669"/>
    <property type="project" value="InterPro"/>
</dbReference>
<evidence type="ECO:0000256" key="3">
    <source>
        <dbReference type="ARBA" id="ARBA00022692"/>
    </source>
</evidence>
<keyword evidence="18" id="KW-1185">Reference proteome</keyword>
<keyword evidence="12 14" id="KW-0407">Ion channel</keyword>
<dbReference type="SUPFAM" id="SSF90112">
    <property type="entry name" value="Neurotransmitter-gated ion-channel transmembrane pore"/>
    <property type="match status" value="1"/>
</dbReference>
<dbReference type="InterPro" id="IPR006202">
    <property type="entry name" value="Neur_chan_lig-bd"/>
</dbReference>
<sequence length="469" mass="52631">MVIAKSAHSSFTYAMLLTMSEGICMANCTQGNAEDLFSSTILSIDHRFRPTVNLSEPTIVSLSLILVSLVDVDEVQQRMASNVLMTVSWLDELRQWNSSQYGGLTKVHPDPLDVWRPRIFLTNSLVQRDVFEDNYAPLTIYNTGETEWLPGGILYSQCSMQMTYYPFDIQTCILSFTAGENCDSVNLVADVANSSRGQYDKNGEWIIQVSEVLSQCLDGKPNVKFVLKLDRMPSFTLLNTVIPVNIISSLSSLAFLMPVGSGERVSFSVTVLLSLTVYTSEISKELPTNSESMPLLIMYLASLLLHSAFCIVANLIVLIQRYHHLETNALKKEQNEHSSGMSFSHPFATDDSFLSTIKSHGVCLLKVRTSAFDINNHEPTTNTSVDDSSFDKCCKFKTNFEDCRGNLPFHKKHTNNHKEGNGKFYLLRALVSGVLKYFRLVDIILFILFFGIWFFVTLVFMTLIANGDP</sequence>
<evidence type="ECO:0000256" key="1">
    <source>
        <dbReference type="ARBA" id="ARBA00022448"/>
    </source>
</evidence>
<comment type="caution">
    <text evidence="17">The sequence shown here is derived from an EMBL/GenBank/DDBJ whole genome shotgun (WGS) entry which is preliminary data.</text>
</comment>
<comment type="subcellular location">
    <subcellularLocation>
        <location evidence="13">Synaptic cell membrane</location>
        <topology evidence="13">Multi-pass membrane protein</topology>
    </subcellularLocation>
</comment>
<dbReference type="SUPFAM" id="SSF63712">
    <property type="entry name" value="Nicotinic receptor ligand binding domain-like"/>
    <property type="match status" value="1"/>
</dbReference>
<dbReference type="InterPro" id="IPR006201">
    <property type="entry name" value="Neur_channel"/>
</dbReference>
<keyword evidence="11" id="KW-1071">Ligand-gated ion channel</keyword>
<comment type="caution">
    <text evidence="14">Lacks conserved residue(s) required for the propagation of feature annotation.</text>
</comment>
<dbReference type="InterPro" id="IPR036719">
    <property type="entry name" value="Neuro-gated_channel_TM_sf"/>
</dbReference>
<dbReference type="Proteomes" id="UP000678393">
    <property type="component" value="Unassembled WGS sequence"/>
</dbReference>
<dbReference type="Pfam" id="PF02931">
    <property type="entry name" value="Neur_chan_LBD"/>
    <property type="match status" value="1"/>
</dbReference>
<dbReference type="InterPro" id="IPR036734">
    <property type="entry name" value="Neur_chan_lig-bd_sf"/>
</dbReference>
<dbReference type="GO" id="GO:0022848">
    <property type="term" value="F:acetylcholine-gated monoatomic cation-selective channel activity"/>
    <property type="evidence" value="ECO:0007669"/>
    <property type="project" value="InterPro"/>
</dbReference>
<keyword evidence="4 14" id="KW-1133">Transmembrane helix</keyword>
<evidence type="ECO:0000256" key="9">
    <source>
        <dbReference type="ARBA" id="ARBA00023170"/>
    </source>
</evidence>
<name>A0A8S3ZZT6_9EUPU</name>
<evidence type="ECO:0000313" key="18">
    <source>
        <dbReference type="Proteomes" id="UP000678393"/>
    </source>
</evidence>
<feature type="domain" description="Neurotransmitter-gated ion-channel transmembrane" evidence="16">
    <location>
        <begin position="240"/>
        <end position="333"/>
    </location>
</feature>
<organism evidence="17 18">
    <name type="scientific">Candidula unifasciata</name>
    <dbReference type="NCBI Taxonomy" id="100452"/>
    <lineage>
        <taxon>Eukaryota</taxon>
        <taxon>Metazoa</taxon>
        <taxon>Spiralia</taxon>
        <taxon>Lophotrochozoa</taxon>
        <taxon>Mollusca</taxon>
        <taxon>Gastropoda</taxon>
        <taxon>Heterobranchia</taxon>
        <taxon>Euthyneura</taxon>
        <taxon>Panpulmonata</taxon>
        <taxon>Eupulmonata</taxon>
        <taxon>Stylommatophora</taxon>
        <taxon>Helicina</taxon>
        <taxon>Helicoidea</taxon>
        <taxon>Geomitridae</taxon>
        <taxon>Candidula</taxon>
    </lineage>
</organism>
<proteinExistence type="inferred from homology"/>
<evidence type="ECO:0000256" key="12">
    <source>
        <dbReference type="ARBA" id="ARBA00023303"/>
    </source>
</evidence>
<dbReference type="InterPro" id="IPR018000">
    <property type="entry name" value="Neurotransmitter_ion_chnl_CS"/>
</dbReference>
<dbReference type="InterPro" id="IPR038050">
    <property type="entry name" value="Neuro_actylchol_rec"/>
</dbReference>
<evidence type="ECO:0000313" key="17">
    <source>
        <dbReference type="EMBL" id="CAG5135009.1"/>
    </source>
</evidence>
<dbReference type="OrthoDB" id="5809364at2759"/>
<feature type="domain" description="Neurotransmitter-gated ion-channel ligand-binding" evidence="15">
    <location>
        <begin position="43"/>
        <end position="232"/>
    </location>
</feature>
<comment type="similarity">
    <text evidence="14">Belongs to the ligand-gated ion channel (TC 1.A.9) family.</text>
</comment>
<dbReference type="Gene3D" id="2.70.170.10">
    <property type="entry name" value="Neurotransmitter-gated ion-channel ligand-binding domain"/>
    <property type="match status" value="1"/>
</dbReference>
<keyword evidence="2" id="KW-1003">Cell membrane</keyword>
<evidence type="ECO:0000256" key="2">
    <source>
        <dbReference type="ARBA" id="ARBA00022475"/>
    </source>
</evidence>
<dbReference type="InterPro" id="IPR002394">
    <property type="entry name" value="Nicotinic_acetylcholine_rcpt"/>
</dbReference>
<dbReference type="InterPro" id="IPR006029">
    <property type="entry name" value="Neurotrans-gated_channel_TM"/>
</dbReference>
<gene>
    <name evidence="17" type="ORF">CUNI_LOCUS20567</name>
</gene>
<dbReference type="PRINTS" id="PR00252">
    <property type="entry name" value="NRIONCHANNEL"/>
</dbReference>
<keyword evidence="9" id="KW-0675">Receptor</keyword>
<evidence type="ECO:0000259" key="16">
    <source>
        <dbReference type="Pfam" id="PF02932"/>
    </source>
</evidence>
<keyword evidence="6 14" id="KW-0406">Ion transport</keyword>
<evidence type="ECO:0000256" key="5">
    <source>
        <dbReference type="ARBA" id="ARBA00023018"/>
    </source>
</evidence>
<dbReference type="PRINTS" id="PR00254">
    <property type="entry name" value="NICOTINICR"/>
</dbReference>
<protein>
    <submittedName>
        <fullName evidence="17">Uncharacterized protein</fullName>
    </submittedName>
</protein>
<evidence type="ECO:0000256" key="13">
    <source>
        <dbReference type="ARBA" id="ARBA00034099"/>
    </source>
</evidence>
<keyword evidence="5" id="KW-0770">Synapse</keyword>
<dbReference type="Gene3D" id="1.20.58.390">
    <property type="entry name" value="Neurotransmitter-gated ion-channel transmembrane domain"/>
    <property type="match status" value="1"/>
</dbReference>
<dbReference type="GO" id="GO:0004888">
    <property type="term" value="F:transmembrane signaling receptor activity"/>
    <property type="evidence" value="ECO:0007669"/>
    <property type="project" value="InterPro"/>
</dbReference>
<keyword evidence="3 14" id="KW-0812">Transmembrane</keyword>
<dbReference type="PANTHER" id="PTHR18945">
    <property type="entry name" value="NEUROTRANSMITTER GATED ION CHANNEL"/>
    <property type="match status" value="1"/>
</dbReference>
<dbReference type="EMBL" id="CAJHNH020007824">
    <property type="protein sequence ID" value="CAG5135009.1"/>
    <property type="molecule type" value="Genomic_DNA"/>
</dbReference>
<evidence type="ECO:0000256" key="4">
    <source>
        <dbReference type="ARBA" id="ARBA00022989"/>
    </source>
</evidence>
<evidence type="ECO:0000259" key="15">
    <source>
        <dbReference type="Pfam" id="PF02931"/>
    </source>
</evidence>
<keyword evidence="8" id="KW-1015">Disulfide bond</keyword>
<dbReference type="Pfam" id="PF02932">
    <property type="entry name" value="Neur_chan_memb"/>
    <property type="match status" value="1"/>
</dbReference>
<reference evidence="17" key="1">
    <citation type="submission" date="2021-04" db="EMBL/GenBank/DDBJ databases">
        <authorList>
            <consortium name="Molecular Ecology Group"/>
        </authorList>
    </citation>
    <scope>NUCLEOTIDE SEQUENCE</scope>
</reference>
<dbReference type="CDD" id="cd19051">
    <property type="entry name" value="LGIC_TM_cation"/>
    <property type="match status" value="1"/>
</dbReference>
<dbReference type="AlphaFoldDB" id="A0A8S3ZZT6"/>
<evidence type="ECO:0000256" key="10">
    <source>
        <dbReference type="ARBA" id="ARBA00023180"/>
    </source>
</evidence>
<feature type="transmembrane region" description="Helical" evidence="14">
    <location>
        <begin position="296"/>
        <end position="319"/>
    </location>
</feature>
<evidence type="ECO:0000256" key="8">
    <source>
        <dbReference type="ARBA" id="ARBA00023157"/>
    </source>
</evidence>
<evidence type="ECO:0000256" key="6">
    <source>
        <dbReference type="ARBA" id="ARBA00023065"/>
    </source>
</evidence>
<dbReference type="PROSITE" id="PS00236">
    <property type="entry name" value="NEUROTR_ION_CHANNEL"/>
    <property type="match status" value="1"/>
</dbReference>
<feature type="transmembrane region" description="Helical" evidence="14">
    <location>
        <begin position="443"/>
        <end position="465"/>
    </location>
</feature>
<keyword evidence="1 14" id="KW-0813">Transport</keyword>
<dbReference type="CDD" id="cd18989">
    <property type="entry name" value="LGIC_ECD_cation"/>
    <property type="match status" value="1"/>
</dbReference>
<feature type="transmembrane region" description="Helical" evidence="14">
    <location>
        <begin position="237"/>
        <end position="257"/>
    </location>
</feature>
<evidence type="ECO:0000256" key="7">
    <source>
        <dbReference type="ARBA" id="ARBA00023136"/>
    </source>
</evidence>
<keyword evidence="10" id="KW-0325">Glycoprotein</keyword>
<keyword evidence="7 14" id="KW-0472">Membrane</keyword>
<evidence type="ECO:0000256" key="14">
    <source>
        <dbReference type="RuleBase" id="RU000687"/>
    </source>
</evidence>
<accession>A0A8S3ZZT6</accession>
<evidence type="ECO:0000256" key="11">
    <source>
        <dbReference type="ARBA" id="ARBA00023286"/>
    </source>
</evidence>